<feature type="domain" description="Phosphatidic acid phosphatase type 2/haloperoxidase" evidence="2">
    <location>
        <begin position="68"/>
        <end position="169"/>
    </location>
</feature>
<evidence type="ECO:0000313" key="4">
    <source>
        <dbReference type="Proteomes" id="UP000185608"/>
    </source>
</evidence>
<keyword evidence="1" id="KW-0812">Transmembrane</keyword>
<dbReference type="SMART" id="SM00014">
    <property type="entry name" value="acidPPc"/>
    <property type="match status" value="1"/>
</dbReference>
<dbReference type="KEGG" id="halh:HTSR_0832"/>
<feature type="transmembrane region" description="Helical" evidence="1">
    <location>
        <begin position="63"/>
        <end position="82"/>
    </location>
</feature>
<name>A0A1D8S3T7_9EURY</name>
<reference evidence="3 4" key="1">
    <citation type="submission" date="2016-06" db="EMBL/GenBank/DDBJ databases">
        <title>Discovery of anaerobic lithoheterotrophic haloarchaeon capable of sulfur respiration by hydrogen and formate.</title>
        <authorList>
            <person name="Sorokin D.Y."/>
            <person name="Kublanov I.V."/>
            <person name="Roman P."/>
            <person name="Sinninghe Damste J.S."/>
            <person name="Golyshin P.N."/>
            <person name="Rojo D."/>
            <person name="Ciordia S."/>
            <person name="Mena Md.C."/>
            <person name="Ferrer M."/>
            <person name="Smedile F."/>
            <person name="Messina E."/>
            <person name="La Cono V."/>
            <person name="Yakimov M.M."/>
        </authorList>
    </citation>
    <scope>NUCLEOTIDE SEQUENCE [LARGE SCALE GENOMIC DNA]</scope>
    <source>
        <strain evidence="3 4">HTSR1</strain>
    </source>
</reference>
<dbReference type="EMBL" id="CP016070">
    <property type="protein sequence ID" value="AOW80018.1"/>
    <property type="molecule type" value="Genomic_DNA"/>
</dbReference>
<dbReference type="AlphaFoldDB" id="A0A1D8S3T7"/>
<dbReference type="PANTHER" id="PTHR14969">
    <property type="entry name" value="SPHINGOSINE-1-PHOSPHATE PHOSPHOHYDROLASE"/>
    <property type="match status" value="1"/>
</dbReference>
<keyword evidence="1" id="KW-1133">Transmembrane helix</keyword>
<feature type="transmembrane region" description="Helical" evidence="1">
    <location>
        <begin position="126"/>
        <end position="146"/>
    </location>
</feature>
<evidence type="ECO:0000313" key="3">
    <source>
        <dbReference type="EMBL" id="AOW80018.1"/>
    </source>
</evidence>
<dbReference type="RefSeq" id="WP_070364748.1">
    <property type="nucleotide sequence ID" value="NZ_CP016070.1"/>
</dbReference>
<dbReference type="Proteomes" id="UP000185608">
    <property type="component" value="Chromosome"/>
</dbReference>
<proteinExistence type="predicted"/>
<protein>
    <submittedName>
        <fullName evidence="3">Glucose-6-phosphatase</fullName>
    </submittedName>
</protein>
<sequence>MVQVVHELVELVVWFDTLAVDFVVGVRRPVVTKVMTSVTGLGSASAGIVFLGLFYLADWEREFELTLVSLALSGLIVATLMGTVQRPFPPHPVCLTGGGETVAHSFPSGHAAAVTVYAMVASRSNVLPTLITTVFAVTVAISRVYLGTHFLSDTVAGVMIGIGTVLIAERIVASDRVPVFD</sequence>
<dbReference type="GeneID" id="29828841"/>
<dbReference type="InterPro" id="IPR000326">
    <property type="entry name" value="PAP2/HPO"/>
</dbReference>
<accession>A0A1D8S3T7</accession>
<feature type="transmembrane region" description="Helical" evidence="1">
    <location>
        <begin position="155"/>
        <end position="173"/>
    </location>
</feature>
<evidence type="ECO:0000259" key="2">
    <source>
        <dbReference type="SMART" id="SM00014"/>
    </source>
</evidence>
<gene>
    <name evidence="3" type="ORF">HTSR_0832</name>
</gene>
<dbReference type="InterPro" id="IPR036938">
    <property type="entry name" value="PAP2/HPO_sf"/>
</dbReference>
<dbReference type="STRING" id="1873524.HSR6_0859"/>
<dbReference type="SUPFAM" id="SSF48317">
    <property type="entry name" value="Acid phosphatase/Vanadium-dependent haloperoxidase"/>
    <property type="match status" value="1"/>
</dbReference>
<dbReference type="Gene3D" id="1.20.144.10">
    <property type="entry name" value="Phosphatidic acid phosphatase type 2/haloperoxidase"/>
    <property type="match status" value="1"/>
</dbReference>
<feature type="transmembrane region" description="Helical" evidence="1">
    <location>
        <begin position="34"/>
        <end position="56"/>
    </location>
</feature>
<evidence type="ECO:0000256" key="1">
    <source>
        <dbReference type="SAM" id="Phobius"/>
    </source>
</evidence>
<organism evidence="3 4">
    <name type="scientific">Halodesulfurarchaeum formicicum</name>
    <dbReference type="NCBI Taxonomy" id="1873524"/>
    <lineage>
        <taxon>Archaea</taxon>
        <taxon>Methanobacteriati</taxon>
        <taxon>Methanobacteriota</taxon>
        <taxon>Stenosarchaea group</taxon>
        <taxon>Halobacteria</taxon>
        <taxon>Halobacteriales</taxon>
        <taxon>Halobacteriaceae</taxon>
        <taxon>Halodesulfurarchaeum</taxon>
    </lineage>
</organism>
<dbReference type="Pfam" id="PF01569">
    <property type="entry name" value="PAP2"/>
    <property type="match status" value="1"/>
</dbReference>
<dbReference type="PANTHER" id="PTHR14969:SF13">
    <property type="entry name" value="AT30094P"/>
    <property type="match status" value="1"/>
</dbReference>
<keyword evidence="1" id="KW-0472">Membrane</keyword>